<dbReference type="Proteomes" id="UP000663841">
    <property type="component" value="Unassembled WGS sequence"/>
</dbReference>
<reference evidence="2" key="1">
    <citation type="submission" date="2021-01" db="EMBL/GenBank/DDBJ databases">
        <authorList>
            <person name="Kaushik A."/>
        </authorList>
    </citation>
    <scope>NUCLEOTIDE SEQUENCE</scope>
    <source>
        <strain evidence="2">AG3-T5</strain>
    </source>
</reference>
<proteinExistence type="predicted"/>
<feature type="compositionally biased region" description="Polar residues" evidence="1">
    <location>
        <begin position="727"/>
        <end position="750"/>
    </location>
</feature>
<feature type="region of interest" description="Disordered" evidence="1">
    <location>
        <begin position="654"/>
        <end position="750"/>
    </location>
</feature>
<sequence>MDDPLGETHLTQAGMNVLGPPQVRTQLLLAPVELGGMASPNRLSPLSSLSHRPTRSEVPLSSDFHQTSRSTYPPLSVFRSNLFKSLLSPTPYNSRTRSSLPSTHSVLLRTLYGSPFLSPVDTSESKRGGAHGIGGIVRRIEHLLAEHPAPHGRGLAPKRPYLDPLGLIEKHSPRTLSIGKFSSPDSSLRTTNNTGDDLDSKSGLCAAITPVLVDPCSPLSQPCCSLGSTLIKVETTSDTWIDREDMPNAQNLALSCPSSVTVVDYSGSQSVPDLSSLISNHPKELPSPASLESLALLLVSLPHMSSGYEVMLSIKATFLQGLSALAAMFPSISPSHRIKTPNIGHLCAPDYRLDVEPINSDGYCIRVKFKNPLSQHKPLDFVEYHFPAPKQTNIYDAHFQCGSLVAIDPVGYHHKLDKYSQFTIPGDEHKGALLMSPAEPKTIKVVDAPILVPCKIEAYPSVPLPTTVDDLQGQPATDKGEIGELGSGPLKQNKIFNLQDIVDRANHIQGHQSGSDQVMRKPANGDIREARHPDTLATAHPDVMNLPPPRQCRLERRWSNRRKRPKFNSCLAAPSYFCSSYRIHLSGQPIKSYSAGDGEPGGFGDLFDFSLYHSVFGGFPNDSGLTNGGEIWSGQGPGSELQQGLEMSDQLLYDPLDSTEPAPNILAPQPQYYDEGNLPVQEPFHVPSPPVPLPVNLQPNAHGSGWSAIEPAPNIAAPQVRSRDESGSATRPPSNTPLPINSQLDTRGPE</sequence>
<dbReference type="AlphaFoldDB" id="A0A8H3GPV3"/>
<dbReference type="EMBL" id="CAJMWW010000247">
    <property type="protein sequence ID" value="CAE6460455.1"/>
    <property type="molecule type" value="Genomic_DNA"/>
</dbReference>
<accession>A0A8H3GPV3</accession>
<name>A0A8H3GPV3_9AGAM</name>
<evidence type="ECO:0000313" key="3">
    <source>
        <dbReference type="Proteomes" id="UP000663841"/>
    </source>
</evidence>
<gene>
    <name evidence="2" type="ORF">RDB_LOCUS150041</name>
</gene>
<feature type="region of interest" description="Disordered" evidence="1">
    <location>
        <begin position="43"/>
        <end position="66"/>
    </location>
</feature>
<protein>
    <submittedName>
        <fullName evidence="2">Uncharacterized protein</fullName>
    </submittedName>
</protein>
<evidence type="ECO:0000256" key="1">
    <source>
        <dbReference type="SAM" id="MobiDB-lite"/>
    </source>
</evidence>
<evidence type="ECO:0000313" key="2">
    <source>
        <dbReference type="EMBL" id="CAE6460455.1"/>
    </source>
</evidence>
<comment type="caution">
    <text evidence="2">The sequence shown here is derived from an EMBL/GenBank/DDBJ whole genome shotgun (WGS) entry which is preliminary data.</text>
</comment>
<organism evidence="2 3">
    <name type="scientific">Rhizoctonia solani</name>
    <dbReference type="NCBI Taxonomy" id="456999"/>
    <lineage>
        <taxon>Eukaryota</taxon>
        <taxon>Fungi</taxon>
        <taxon>Dikarya</taxon>
        <taxon>Basidiomycota</taxon>
        <taxon>Agaricomycotina</taxon>
        <taxon>Agaricomycetes</taxon>
        <taxon>Cantharellales</taxon>
        <taxon>Ceratobasidiaceae</taxon>
        <taxon>Rhizoctonia</taxon>
    </lineage>
</organism>